<protein>
    <submittedName>
        <fullName evidence="2">Uncharacterized protein</fullName>
    </submittedName>
</protein>
<feature type="compositionally biased region" description="Low complexity" evidence="1">
    <location>
        <begin position="136"/>
        <end position="150"/>
    </location>
</feature>
<gene>
    <name evidence="2" type="ORF">M011DRAFT_269979</name>
</gene>
<evidence type="ECO:0000313" key="3">
    <source>
        <dbReference type="Proteomes" id="UP000799440"/>
    </source>
</evidence>
<proteinExistence type="predicted"/>
<sequence>MQSRAVAGAASSKGDKALYEVGCYLARVVVGWWYRNKTSMKLSTSSVLLHIHARAARQLDKSGSAKRLRDGAPCRARCGFPSPQNPTTLDTHAVDPRSTSACGHNSIGHQPEKEKKNASPIHDRPFFSVQHQQTNPSIPSAPQSASSCSA</sequence>
<feature type="compositionally biased region" description="Basic and acidic residues" evidence="1">
    <location>
        <begin position="110"/>
        <end position="125"/>
    </location>
</feature>
<organism evidence="2 3">
    <name type="scientific">Sporormia fimetaria CBS 119925</name>
    <dbReference type="NCBI Taxonomy" id="1340428"/>
    <lineage>
        <taxon>Eukaryota</taxon>
        <taxon>Fungi</taxon>
        <taxon>Dikarya</taxon>
        <taxon>Ascomycota</taxon>
        <taxon>Pezizomycotina</taxon>
        <taxon>Dothideomycetes</taxon>
        <taxon>Pleosporomycetidae</taxon>
        <taxon>Pleosporales</taxon>
        <taxon>Sporormiaceae</taxon>
        <taxon>Sporormia</taxon>
    </lineage>
</organism>
<accession>A0A6A6UZN5</accession>
<reference evidence="2" key="1">
    <citation type="journal article" date="2020" name="Stud. Mycol.">
        <title>101 Dothideomycetes genomes: a test case for predicting lifestyles and emergence of pathogens.</title>
        <authorList>
            <person name="Haridas S."/>
            <person name="Albert R."/>
            <person name="Binder M."/>
            <person name="Bloem J."/>
            <person name="Labutti K."/>
            <person name="Salamov A."/>
            <person name="Andreopoulos B."/>
            <person name="Baker S."/>
            <person name="Barry K."/>
            <person name="Bills G."/>
            <person name="Bluhm B."/>
            <person name="Cannon C."/>
            <person name="Castanera R."/>
            <person name="Culley D."/>
            <person name="Daum C."/>
            <person name="Ezra D."/>
            <person name="Gonzalez J."/>
            <person name="Henrissat B."/>
            <person name="Kuo A."/>
            <person name="Liang C."/>
            <person name="Lipzen A."/>
            <person name="Lutzoni F."/>
            <person name="Magnuson J."/>
            <person name="Mondo S."/>
            <person name="Nolan M."/>
            <person name="Ohm R."/>
            <person name="Pangilinan J."/>
            <person name="Park H.-J."/>
            <person name="Ramirez L."/>
            <person name="Alfaro M."/>
            <person name="Sun H."/>
            <person name="Tritt A."/>
            <person name="Yoshinaga Y."/>
            <person name="Zwiers L.-H."/>
            <person name="Turgeon B."/>
            <person name="Goodwin S."/>
            <person name="Spatafora J."/>
            <person name="Crous P."/>
            <person name="Grigoriev I."/>
        </authorList>
    </citation>
    <scope>NUCLEOTIDE SEQUENCE</scope>
    <source>
        <strain evidence="2">CBS 119925</strain>
    </source>
</reference>
<feature type="region of interest" description="Disordered" evidence="1">
    <location>
        <begin position="58"/>
        <end position="150"/>
    </location>
</feature>
<evidence type="ECO:0000256" key="1">
    <source>
        <dbReference type="SAM" id="MobiDB-lite"/>
    </source>
</evidence>
<dbReference type="EMBL" id="MU006609">
    <property type="protein sequence ID" value="KAF2742427.1"/>
    <property type="molecule type" value="Genomic_DNA"/>
</dbReference>
<dbReference type="Proteomes" id="UP000799440">
    <property type="component" value="Unassembled WGS sequence"/>
</dbReference>
<evidence type="ECO:0000313" key="2">
    <source>
        <dbReference type="EMBL" id="KAF2742427.1"/>
    </source>
</evidence>
<dbReference type="AlphaFoldDB" id="A0A6A6UZN5"/>
<name>A0A6A6UZN5_9PLEO</name>
<keyword evidence="3" id="KW-1185">Reference proteome</keyword>